<dbReference type="InterPro" id="IPR005467">
    <property type="entry name" value="His_kinase_dom"/>
</dbReference>
<dbReference type="SUPFAM" id="SSF55874">
    <property type="entry name" value="ATPase domain of HSP90 chaperone/DNA topoisomerase II/histidine kinase"/>
    <property type="match status" value="1"/>
</dbReference>
<evidence type="ECO:0000313" key="10">
    <source>
        <dbReference type="Proteomes" id="UP000886602"/>
    </source>
</evidence>
<protein>
    <recommendedName>
        <fullName evidence="2">histidine kinase</fullName>
        <ecNumber evidence="2">2.7.13.3</ecNumber>
    </recommendedName>
</protein>
<dbReference type="GO" id="GO:0007165">
    <property type="term" value="P:signal transduction"/>
    <property type="evidence" value="ECO:0007669"/>
    <property type="project" value="InterPro"/>
</dbReference>
<keyword evidence="3" id="KW-0597">Phosphoprotein</keyword>
<dbReference type="PANTHER" id="PTHR43304">
    <property type="entry name" value="PHYTOCHROME-LIKE PROTEIN CPH1"/>
    <property type="match status" value="1"/>
</dbReference>
<dbReference type="InterPro" id="IPR000700">
    <property type="entry name" value="PAS-assoc_C"/>
</dbReference>
<dbReference type="GO" id="GO:0009399">
    <property type="term" value="P:nitrogen fixation"/>
    <property type="evidence" value="ECO:0007669"/>
    <property type="project" value="InterPro"/>
</dbReference>
<evidence type="ECO:0000256" key="4">
    <source>
        <dbReference type="ARBA" id="ARBA00022679"/>
    </source>
</evidence>
<dbReference type="PROSITE" id="PS50112">
    <property type="entry name" value="PAS"/>
    <property type="match status" value="1"/>
</dbReference>
<dbReference type="PROSITE" id="PS50113">
    <property type="entry name" value="PAC"/>
    <property type="match status" value="1"/>
</dbReference>
<feature type="domain" description="PAC" evidence="8">
    <location>
        <begin position="89"/>
        <end position="143"/>
    </location>
</feature>
<dbReference type="PRINTS" id="PR00344">
    <property type="entry name" value="BCTRLSENSOR"/>
</dbReference>
<dbReference type="PROSITE" id="PS50109">
    <property type="entry name" value="HIS_KIN"/>
    <property type="match status" value="1"/>
</dbReference>
<evidence type="ECO:0000259" key="7">
    <source>
        <dbReference type="PROSITE" id="PS50112"/>
    </source>
</evidence>
<dbReference type="InterPro" id="IPR001610">
    <property type="entry name" value="PAC"/>
</dbReference>
<gene>
    <name evidence="9" type="primary">nifL</name>
    <name evidence="9" type="ORF">IPJ48_12175</name>
</gene>
<feature type="domain" description="PAS" evidence="7">
    <location>
        <begin position="18"/>
        <end position="75"/>
    </location>
</feature>
<evidence type="ECO:0000313" key="9">
    <source>
        <dbReference type="EMBL" id="MBK7423790.1"/>
    </source>
</evidence>
<reference evidence="9" key="1">
    <citation type="submission" date="2020-10" db="EMBL/GenBank/DDBJ databases">
        <title>Connecting structure to function with the recovery of over 1000 high-quality activated sludge metagenome-assembled genomes encoding full-length rRNA genes using long-read sequencing.</title>
        <authorList>
            <person name="Singleton C.M."/>
            <person name="Petriglieri F."/>
            <person name="Kristensen J.M."/>
            <person name="Kirkegaard R.H."/>
            <person name="Michaelsen T.Y."/>
            <person name="Andersen M.H."/>
            <person name="Karst S.M."/>
            <person name="Dueholm M.S."/>
            <person name="Nielsen P.H."/>
            <person name="Albertsen M."/>
        </authorList>
    </citation>
    <scope>NUCLEOTIDE SEQUENCE</scope>
    <source>
        <strain evidence="9">EsbW_18-Q3-R4-48_MAXAC.044</strain>
    </source>
</reference>
<comment type="catalytic activity">
    <reaction evidence="1">
        <text>ATP + protein L-histidine = ADP + protein N-phospho-L-histidine.</text>
        <dbReference type="EC" id="2.7.13.3"/>
    </reaction>
</comment>
<dbReference type="EMBL" id="JADJNC010000018">
    <property type="protein sequence ID" value="MBK7423790.1"/>
    <property type="molecule type" value="Genomic_DNA"/>
</dbReference>
<dbReference type="EC" id="2.7.13.3" evidence="2"/>
<dbReference type="Pfam" id="PF00989">
    <property type="entry name" value="PAS"/>
    <property type="match status" value="1"/>
</dbReference>
<dbReference type="SMART" id="SM00086">
    <property type="entry name" value="PAC"/>
    <property type="match status" value="1"/>
</dbReference>
<dbReference type="InterPro" id="IPR014285">
    <property type="entry name" value="N_fixation_neg-reg_NifL"/>
</dbReference>
<dbReference type="SUPFAM" id="SSF55785">
    <property type="entry name" value="PYP-like sensor domain (PAS domain)"/>
    <property type="match status" value="2"/>
</dbReference>
<dbReference type="Gene3D" id="3.30.450.20">
    <property type="entry name" value="PAS domain"/>
    <property type="match status" value="1"/>
</dbReference>
<dbReference type="GO" id="GO:0004673">
    <property type="term" value="F:protein histidine kinase activity"/>
    <property type="evidence" value="ECO:0007669"/>
    <property type="project" value="UniProtKB-EC"/>
</dbReference>
<dbReference type="Proteomes" id="UP000886602">
    <property type="component" value="Unassembled WGS sequence"/>
</dbReference>
<organism evidence="9 10">
    <name type="scientific">Candidatus Propionivibrio dominans</name>
    <dbReference type="NCBI Taxonomy" id="2954373"/>
    <lineage>
        <taxon>Bacteria</taxon>
        <taxon>Pseudomonadati</taxon>
        <taxon>Pseudomonadota</taxon>
        <taxon>Betaproteobacteria</taxon>
        <taxon>Rhodocyclales</taxon>
        <taxon>Rhodocyclaceae</taxon>
        <taxon>Propionivibrio</taxon>
    </lineage>
</organism>
<dbReference type="InterPro" id="IPR035965">
    <property type="entry name" value="PAS-like_dom_sf"/>
</dbReference>
<dbReference type="NCBIfam" id="TIGR02938">
    <property type="entry name" value="nifL_nitrog"/>
    <property type="match status" value="1"/>
</dbReference>
<dbReference type="SMART" id="SM00091">
    <property type="entry name" value="PAS"/>
    <property type="match status" value="2"/>
</dbReference>
<dbReference type="InterPro" id="IPR004358">
    <property type="entry name" value="Sig_transdc_His_kin-like_C"/>
</dbReference>
<evidence type="ECO:0000256" key="5">
    <source>
        <dbReference type="ARBA" id="ARBA00022777"/>
    </source>
</evidence>
<dbReference type="CDD" id="cd00130">
    <property type="entry name" value="PAS"/>
    <property type="match status" value="1"/>
</dbReference>
<evidence type="ECO:0000256" key="1">
    <source>
        <dbReference type="ARBA" id="ARBA00000085"/>
    </source>
</evidence>
<dbReference type="Gene3D" id="3.30.565.10">
    <property type="entry name" value="Histidine kinase-like ATPase, C-terminal domain"/>
    <property type="match status" value="1"/>
</dbReference>
<dbReference type="GO" id="GO:0006355">
    <property type="term" value="P:regulation of DNA-templated transcription"/>
    <property type="evidence" value="ECO:0007669"/>
    <property type="project" value="InterPro"/>
</dbReference>
<evidence type="ECO:0000259" key="8">
    <source>
        <dbReference type="PROSITE" id="PS50113"/>
    </source>
</evidence>
<feature type="domain" description="Histidine kinase" evidence="6">
    <location>
        <begin position="296"/>
        <end position="505"/>
    </location>
</feature>
<dbReference type="InterPro" id="IPR052162">
    <property type="entry name" value="Sensor_kinase/Photoreceptor"/>
</dbReference>
<dbReference type="InterPro" id="IPR000014">
    <property type="entry name" value="PAS"/>
</dbReference>
<dbReference type="InterPro" id="IPR036890">
    <property type="entry name" value="HATPase_C_sf"/>
</dbReference>
<name>A0A9D7F7X6_9RHOO</name>
<keyword evidence="5" id="KW-0418">Kinase</keyword>
<dbReference type="InterPro" id="IPR003594">
    <property type="entry name" value="HATPase_dom"/>
</dbReference>
<evidence type="ECO:0000256" key="3">
    <source>
        <dbReference type="ARBA" id="ARBA00022553"/>
    </source>
</evidence>
<evidence type="ECO:0000259" key="6">
    <source>
        <dbReference type="PROSITE" id="PS50109"/>
    </source>
</evidence>
<dbReference type="NCBIfam" id="TIGR00229">
    <property type="entry name" value="sensory_box"/>
    <property type="match status" value="1"/>
</dbReference>
<keyword evidence="4" id="KW-0808">Transferase</keyword>
<dbReference type="Pfam" id="PF02518">
    <property type="entry name" value="HATPase_c"/>
    <property type="match status" value="1"/>
</dbReference>
<dbReference type="SMART" id="SM00387">
    <property type="entry name" value="HATPase_c"/>
    <property type="match status" value="1"/>
</dbReference>
<dbReference type="InterPro" id="IPR013767">
    <property type="entry name" value="PAS_fold"/>
</dbReference>
<sequence length="508" mass="55865">MPAVTRATASTQQKSDLPPEAYRQAVNQADLAISITDTQAVILFANEAFSRVTGYSADEIVGQNESILSNQTSPDGLYKGLWEELAEQRPWSCMLLNRKKDGQLYLAELTISPVVDAQGKTTHFVGMHRDVTELHRLECLVRNQKKLIESVIDTAPIAFVVLDQNGKVILDNHEYKKLLSDLHVAEPAHTLLDSLSPNWREMLISEPETCAFDSREARIDRPLGRARWLSVTTSLIEMHSDCADSYFNTGSQPGLLLVISDISILREEQARARSAVMQAVLADEERTAAIREGLSAAIFRLQEPMNVMASAAAILQRRDPASAEALQQALAASREHLESLRQVIPPNPQEIEVRVNLNEVLRDVLQISTQRLLGAGIVVDWRPALTLPPIIGRPLQLCLLFKALVDNAIEAMNIKGWHRRELSISSAVERECIVITVSDSGPGIPPDSRHKAFEPFFSAKPASGPHIGTGLSRAQQVVADHGGIIDLEESSSGGCLVIVEFRLDGDPI</sequence>
<evidence type="ECO:0000256" key="2">
    <source>
        <dbReference type="ARBA" id="ARBA00012438"/>
    </source>
</evidence>
<proteinExistence type="predicted"/>
<dbReference type="AlphaFoldDB" id="A0A9D7F7X6"/>
<accession>A0A9D7F7X6</accession>
<comment type="caution">
    <text evidence="9">The sequence shown here is derived from an EMBL/GenBank/DDBJ whole genome shotgun (WGS) entry which is preliminary data.</text>
</comment>
<dbReference type="PANTHER" id="PTHR43304:SF1">
    <property type="entry name" value="PAC DOMAIN-CONTAINING PROTEIN"/>
    <property type="match status" value="1"/>
</dbReference>